<reference evidence="5" key="1">
    <citation type="submission" date="2021-02" db="EMBL/GenBank/DDBJ databases">
        <authorList>
            <person name="Nowell W R."/>
        </authorList>
    </citation>
    <scope>NUCLEOTIDE SEQUENCE</scope>
</reference>
<feature type="non-terminal residue" evidence="5">
    <location>
        <position position="1"/>
    </location>
</feature>
<sequence>MDNYEFDSNSKGSLTIQCQNDGTWTAMPSCKYVQVACDYSKLYLPHRSRITQMNFKFS</sequence>
<evidence type="ECO:0000256" key="2">
    <source>
        <dbReference type="PROSITE-ProRule" id="PRU00302"/>
    </source>
</evidence>
<dbReference type="SUPFAM" id="SSF57535">
    <property type="entry name" value="Complement control module/SCR domain"/>
    <property type="match status" value="1"/>
</dbReference>
<proteinExistence type="predicted"/>
<keyword evidence="2" id="KW-0768">Sushi</keyword>
<organism evidence="5 6">
    <name type="scientific">Rotaria socialis</name>
    <dbReference type="NCBI Taxonomy" id="392032"/>
    <lineage>
        <taxon>Eukaryota</taxon>
        <taxon>Metazoa</taxon>
        <taxon>Spiralia</taxon>
        <taxon>Gnathifera</taxon>
        <taxon>Rotifera</taxon>
        <taxon>Eurotatoria</taxon>
        <taxon>Bdelloidea</taxon>
        <taxon>Philodinida</taxon>
        <taxon>Philodinidae</taxon>
        <taxon>Rotaria</taxon>
    </lineage>
</organism>
<dbReference type="AlphaFoldDB" id="A0A821VIE6"/>
<dbReference type="EMBL" id="CAJOBP010076045">
    <property type="protein sequence ID" value="CAF4898898.1"/>
    <property type="molecule type" value="Genomic_DNA"/>
</dbReference>
<protein>
    <recommendedName>
        <fullName evidence="3">Sushi domain-containing protein</fullName>
    </recommendedName>
</protein>
<dbReference type="InterPro" id="IPR035976">
    <property type="entry name" value="Sushi/SCR/CCP_sf"/>
</dbReference>
<dbReference type="PROSITE" id="PS50923">
    <property type="entry name" value="SUSHI"/>
    <property type="match status" value="1"/>
</dbReference>
<name>A0A821VIE6_9BILA</name>
<comment type="caution">
    <text evidence="5">The sequence shown here is derived from an EMBL/GenBank/DDBJ whole genome shotgun (WGS) entry which is preliminary data.</text>
</comment>
<evidence type="ECO:0000259" key="3">
    <source>
        <dbReference type="PROSITE" id="PS50923"/>
    </source>
</evidence>
<evidence type="ECO:0000313" key="4">
    <source>
        <dbReference type="EMBL" id="CAF4898898.1"/>
    </source>
</evidence>
<gene>
    <name evidence="4" type="ORF">UJA718_LOCUS45426</name>
    <name evidence="5" type="ORF">UJA718_LOCUS45807</name>
</gene>
<dbReference type="InterPro" id="IPR000436">
    <property type="entry name" value="Sushi_SCR_CCP_dom"/>
</dbReference>
<feature type="domain" description="Sushi" evidence="3">
    <location>
        <begin position="1"/>
        <end position="32"/>
    </location>
</feature>
<comment type="caution">
    <text evidence="2">Lacks conserved residue(s) required for the propagation of feature annotation.</text>
</comment>
<dbReference type="Proteomes" id="UP000663873">
    <property type="component" value="Unassembled WGS sequence"/>
</dbReference>
<accession>A0A821VIE6</accession>
<keyword evidence="1" id="KW-1015">Disulfide bond</keyword>
<dbReference type="Gene3D" id="2.10.70.10">
    <property type="entry name" value="Complement Module, domain 1"/>
    <property type="match status" value="1"/>
</dbReference>
<evidence type="ECO:0000256" key="1">
    <source>
        <dbReference type="ARBA" id="ARBA00023157"/>
    </source>
</evidence>
<evidence type="ECO:0000313" key="5">
    <source>
        <dbReference type="EMBL" id="CAF4907315.1"/>
    </source>
</evidence>
<evidence type="ECO:0000313" key="6">
    <source>
        <dbReference type="Proteomes" id="UP000663873"/>
    </source>
</evidence>
<keyword evidence="6" id="KW-1185">Reference proteome</keyword>
<dbReference type="EMBL" id="CAJOBP010078725">
    <property type="protein sequence ID" value="CAF4907315.1"/>
    <property type="molecule type" value="Genomic_DNA"/>
</dbReference>